<dbReference type="KEGG" id="bse:Bsel_2221"/>
<evidence type="ECO:0000313" key="1">
    <source>
        <dbReference type="EMBL" id="ADH99725.1"/>
    </source>
</evidence>
<reference evidence="1" key="1">
    <citation type="submission" date="2009-10" db="EMBL/GenBank/DDBJ databases">
        <title>Complete sequence of Bacillus selenitireducens MLS10.</title>
        <authorList>
            <consortium name="US DOE Joint Genome Institute"/>
            <person name="Lucas S."/>
            <person name="Copeland A."/>
            <person name="Lapidus A."/>
            <person name="Glavina del Rio T."/>
            <person name="Dalin E."/>
            <person name="Tice H."/>
            <person name="Bruce D."/>
            <person name="Goodwin L."/>
            <person name="Pitluck S."/>
            <person name="Sims D."/>
            <person name="Brettin T."/>
            <person name="Detter J.C."/>
            <person name="Han C."/>
            <person name="Larimer F."/>
            <person name="Land M."/>
            <person name="Hauser L."/>
            <person name="Kyrpides N."/>
            <person name="Ovchinnikova G."/>
            <person name="Stolz J."/>
        </authorList>
    </citation>
    <scope>NUCLEOTIDE SEQUENCE [LARGE SCALE GENOMIC DNA]</scope>
    <source>
        <strain evidence="1">MLS10</strain>
    </source>
</reference>
<gene>
    <name evidence="1" type="ordered locus">Bsel_2221</name>
</gene>
<evidence type="ECO:0000313" key="2">
    <source>
        <dbReference type="Proteomes" id="UP000000271"/>
    </source>
</evidence>
<dbReference type="OrthoDB" id="2890131at2"/>
<dbReference type="STRING" id="439292.Bsel_2221"/>
<dbReference type="Proteomes" id="UP000000271">
    <property type="component" value="Chromosome"/>
</dbReference>
<proteinExistence type="predicted"/>
<sequence>MIVKDLVETAELLSDEVADGYYVMYERFENVDCRCAGTKVEEIECDPEEVVQILACKEASCDSLKSVQTFKIGEDVPSVDAALASIKENYSYVLKELMPLG</sequence>
<dbReference type="RefSeq" id="WP_013173147.1">
    <property type="nucleotide sequence ID" value="NC_014219.1"/>
</dbReference>
<keyword evidence="2" id="KW-1185">Reference proteome</keyword>
<dbReference type="AlphaFoldDB" id="D6XVI7"/>
<name>D6XVI7_BACIE</name>
<dbReference type="EMBL" id="CP001791">
    <property type="protein sequence ID" value="ADH99725.1"/>
    <property type="molecule type" value="Genomic_DNA"/>
</dbReference>
<accession>D6XVI7</accession>
<protein>
    <submittedName>
        <fullName evidence="1">Uncharacterized protein</fullName>
    </submittedName>
</protein>
<organism evidence="1 2">
    <name type="scientific">Bacillus selenitireducens (strain ATCC 700615 / DSM 15326 / MLS10)</name>
    <dbReference type="NCBI Taxonomy" id="439292"/>
    <lineage>
        <taxon>Bacteria</taxon>
        <taxon>Bacillati</taxon>
        <taxon>Bacillota</taxon>
        <taxon>Bacilli</taxon>
        <taxon>Bacillales</taxon>
        <taxon>Bacillaceae</taxon>
        <taxon>Salisediminibacterium</taxon>
    </lineage>
</organism>
<dbReference type="HOGENOM" id="CLU_2285766_0_0_9"/>